<name>A0A0E9XYZ6_ANGAN</name>
<reference evidence="1" key="1">
    <citation type="submission" date="2014-11" db="EMBL/GenBank/DDBJ databases">
        <authorList>
            <person name="Amaro Gonzalez C."/>
        </authorList>
    </citation>
    <scope>NUCLEOTIDE SEQUENCE</scope>
</reference>
<accession>A0A0E9XYZ6</accession>
<dbReference type="AlphaFoldDB" id="A0A0E9XYZ6"/>
<proteinExistence type="predicted"/>
<organism evidence="1">
    <name type="scientific">Anguilla anguilla</name>
    <name type="common">European freshwater eel</name>
    <name type="synonym">Muraena anguilla</name>
    <dbReference type="NCBI Taxonomy" id="7936"/>
    <lineage>
        <taxon>Eukaryota</taxon>
        <taxon>Metazoa</taxon>
        <taxon>Chordata</taxon>
        <taxon>Craniata</taxon>
        <taxon>Vertebrata</taxon>
        <taxon>Euteleostomi</taxon>
        <taxon>Actinopterygii</taxon>
        <taxon>Neopterygii</taxon>
        <taxon>Teleostei</taxon>
        <taxon>Anguilliformes</taxon>
        <taxon>Anguillidae</taxon>
        <taxon>Anguilla</taxon>
    </lineage>
</organism>
<protein>
    <submittedName>
        <fullName evidence="1">Uncharacterized protein</fullName>
    </submittedName>
</protein>
<reference evidence="1" key="2">
    <citation type="journal article" date="2015" name="Fish Shellfish Immunol.">
        <title>Early steps in the European eel (Anguilla anguilla)-Vibrio vulnificus interaction in the gills: Role of the RtxA13 toxin.</title>
        <authorList>
            <person name="Callol A."/>
            <person name="Pajuelo D."/>
            <person name="Ebbesson L."/>
            <person name="Teles M."/>
            <person name="MacKenzie S."/>
            <person name="Amaro C."/>
        </authorList>
    </citation>
    <scope>NUCLEOTIDE SEQUENCE</scope>
</reference>
<evidence type="ECO:0000313" key="1">
    <source>
        <dbReference type="EMBL" id="JAI07652.1"/>
    </source>
</evidence>
<sequence>MQKQSTLPISLPVTLHIKFTPTHLCRLHLASHTWKESMCLFVHSQFNSRGCCNLH</sequence>
<dbReference type="EMBL" id="GBXM01000926">
    <property type="protein sequence ID" value="JAI07652.1"/>
    <property type="molecule type" value="Transcribed_RNA"/>
</dbReference>